<keyword evidence="3" id="KW-0206">Cytoskeleton</keyword>
<feature type="compositionally biased region" description="Polar residues" evidence="6">
    <location>
        <begin position="295"/>
        <end position="307"/>
    </location>
</feature>
<dbReference type="PANTHER" id="PTHR20544">
    <property type="entry name" value="CENTROSOMAL PROTEIN CEP135"/>
    <property type="match status" value="1"/>
</dbReference>
<reference evidence="7" key="1">
    <citation type="submission" date="2023-01" db="EMBL/GenBank/DDBJ databases">
        <title>Genome assembly of the deep-sea coral Lophelia pertusa.</title>
        <authorList>
            <person name="Herrera S."/>
            <person name="Cordes E."/>
        </authorList>
    </citation>
    <scope>NUCLEOTIDE SEQUENCE</scope>
    <source>
        <strain evidence="7">USNM1676648</strain>
        <tissue evidence="7">Polyp</tissue>
    </source>
</reference>
<sequence>MTRGREVALKENRRLQTDLNTMTEEHQSIHQQLQEALEEQESSEGARKEELLEQYRVLTSETERIVSESKMSAGKVNSYHMELVHKERSEMELGDKIRRLESEIQQYGASHQAYEIQVSSLTRSLAQMEEQLRLANEDRENMMQDLTAVRELCMKLDQTRESLSRQLMAKSLDHEQMRELLDDAKTETDTLRQKVFSEKEAVRSLEGVLAKQREKEYVGKKSLETTIEEVDRLKDRLVKTDQEKTYQRQEANTLRKASDRLEDEVSKLKKQLLNEKYERERLLQETNRKERDITGSASRESLTSRYSRNTEQRLHTSFSSGEFARLKPKDMSSPLASDHSDTGRRIISPIRRRSDDDFSDAS</sequence>
<comment type="similarity">
    <text evidence="4">Belongs to the CEP135/TSGA10 family.</text>
</comment>
<feature type="region of interest" description="Disordered" evidence="6">
    <location>
        <begin position="1"/>
        <end position="48"/>
    </location>
</feature>
<proteinExistence type="inferred from homology"/>
<feature type="coiled-coil region" evidence="5">
    <location>
        <begin position="97"/>
        <end position="145"/>
    </location>
</feature>
<feature type="region of interest" description="Disordered" evidence="6">
    <location>
        <begin position="286"/>
        <end position="362"/>
    </location>
</feature>
<feature type="coiled-coil region" evidence="5">
    <location>
        <begin position="223"/>
        <end position="285"/>
    </location>
</feature>
<evidence type="ECO:0000313" key="7">
    <source>
        <dbReference type="EMBL" id="KAJ7327749.1"/>
    </source>
</evidence>
<dbReference type="InterPro" id="IPR051877">
    <property type="entry name" value="Centriole_BasalBody_StrucProt"/>
</dbReference>
<protein>
    <submittedName>
        <fullName evidence="7">Uncharacterized protein</fullName>
    </submittedName>
</protein>
<gene>
    <name evidence="7" type="ORF">OS493_026628</name>
</gene>
<keyword evidence="8" id="KW-1185">Reference proteome</keyword>
<comment type="caution">
    <text evidence="7">The sequence shown here is derived from an EMBL/GenBank/DDBJ whole genome shotgun (WGS) entry which is preliminary data.</text>
</comment>
<evidence type="ECO:0000256" key="1">
    <source>
        <dbReference type="ARBA" id="ARBA00004114"/>
    </source>
</evidence>
<accession>A0A9W9YBE6</accession>
<dbReference type="GO" id="GO:0005814">
    <property type="term" value="C:centriole"/>
    <property type="evidence" value="ECO:0007669"/>
    <property type="project" value="UniProtKB-SubCell"/>
</dbReference>
<name>A0A9W9YBE6_9CNID</name>
<dbReference type="Proteomes" id="UP001163046">
    <property type="component" value="Unassembled WGS sequence"/>
</dbReference>
<keyword evidence="2" id="KW-0963">Cytoplasm</keyword>
<dbReference type="AlphaFoldDB" id="A0A9W9YBE6"/>
<evidence type="ECO:0000256" key="4">
    <source>
        <dbReference type="ARBA" id="ARBA00038123"/>
    </source>
</evidence>
<evidence type="ECO:0000256" key="3">
    <source>
        <dbReference type="ARBA" id="ARBA00023212"/>
    </source>
</evidence>
<dbReference type="PANTHER" id="PTHR20544:SF0">
    <property type="entry name" value="NUCLEOPROTEIN TPR_MLP1 DOMAIN-CONTAINING PROTEIN"/>
    <property type="match status" value="1"/>
</dbReference>
<keyword evidence="5" id="KW-0175">Coiled coil</keyword>
<comment type="subcellular location">
    <subcellularLocation>
        <location evidence="1">Cytoplasm</location>
        <location evidence="1">Cytoskeleton</location>
        <location evidence="1">Microtubule organizing center</location>
        <location evidence="1">Centrosome</location>
        <location evidence="1">Centriole</location>
    </subcellularLocation>
</comment>
<evidence type="ECO:0000313" key="8">
    <source>
        <dbReference type="Proteomes" id="UP001163046"/>
    </source>
</evidence>
<evidence type="ECO:0000256" key="5">
    <source>
        <dbReference type="SAM" id="Coils"/>
    </source>
</evidence>
<dbReference type="OrthoDB" id="10254663at2759"/>
<evidence type="ECO:0000256" key="6">
    <source>
        <dbReference type="SAM" id="MobiDB-lite"/>
    </source>
</evidence>
<feature type="compositionally biased region" description="Basic and acidic residues" evidence="6">
    <location>
        <begin position="1"/>
        <end position="16"/>
    </location>
</feature>
<organism evidence="7 8">
    <name type="scientific">Desmophyllum pertusum</name>
    <dbReference type="NCBI Taxonomy" id="174260"/>
    <lineage>
        <taxon>Eukaryota</taxon>
        <taxon>Metazoa</taxon>
        <taxon>Cnidaria</taxon>
        <taxon>Anthozoa</taxon>
        <taxon>Hexacorallia</taxon>
        <taxon>Scleractinia</taxon>
        <taxon>Caryophylliina</taxon>
        <taxon>Caryophylliidae</taxon>
        <taxon>Desmophyllum</taxon>
    </lineage>
</organism>
<dbReference type="EMBL" id="MU827800">
    <property type="protein sequence ID" value="KAJ7327749.1"/>
    <property type="molecule type" value="Genomic_DNA"/>
</dbReference>
<evidence type="ECO:0000256" key="2">
    <source>
        <dbReference type="ARBA" id="ARBA00022490"/>
    </source>
</evidence>